<dbReference type="EMBL" id="VJMH01007316">
    <property type="protein sequence ID" value="KAF0684166.1"/>
    <property type="molecule type" value="Genomic_DNA"/>
</dbReference>
<accession>A0A485LT87</accession>
<evidence type="ECO:0000313" key="3">
    <source>
        <dbReference type="Proteomes" id="UP000332933"/>
    </source>
</evidence>
<protein>
    <submittedName>
        <fullName evidence="2">Aste57867_23840 protein</fullName>
    </submittedName>
</protein>
<reference evidence="2 3" key="1">
    <citation type="submission" date="2019-03" db="EMBL/GenBank/DDBJ databases">
        <authorList>
            <person name="Gaulin E."/>
            <person name="Dumas B."/>
        </authorList>
    </citation>
    <scope>NUCLEOTIDE SEQUENCE [LARGE SCALE GENOMIC DNA]</scope>
    <source>
        <strain evidence="2">CBS 568.67</strain>
    </source>
</reference>
<evidence type="ECO:0000313" key="1">
    <source>
        <dbReference type="EMBL" id="KAF0684166.1"/>
    </source>
</evidence>
<evidence type="ECO:0000313" key="2">
    <source>
        <dbReference type="EMBL" id="VFU00483.1"/>
    </source>
</evidence>
<sequence length="189" mass="21754">MLIFACDENDQSPPFSWHSTTKLPPLALLQRMPRPAAPLVAVPTLHRNSFGLVHSRRLDRHFHVLVDWATHQVDWRATFLRFGYDAGSVFSAVCARRKGRWRREEELYAAHLLQLFETTSSRQLRRVTLAASLHSDEMRVLKKLNNSRHRLVPMADISCSELRAAFLKSTQLEALLSIRIHLTDLVLLP</sequence>
<dbReference type="AlphaFoldDB" id="A0A485LT87"/>
<dbReference type="Proteomes" id="UP000332933">
    <property type="component" value="Unassembled WGS sequence"/>
</dbReference>
<reference evidence="1" key="2">
    <citation type="submission" date="2019-06" db="EMBL/GenBank/DDBJ databases">
        <title>Genomics analysis of Aphanomyces spp. identifies a new class of oomycete effector associated with host adaptation.</title>
        <authorList>
            <person name="Gaulin E."/>
        </authorList>
    </citation>
    <scope>NUCLEOTIDE SEQUENCE</scope>
    <source>
        <strain evidence="1">CBS 578.67</strain>
    </source>
</reference>
<keyword evidence="3" id="KW-1185">Reference proteome</keyword>
<name>A0A485LT87_9STRA</name>
<dbReference type="EMBL" id="CAADRA010007342">
    <property type="protein sequence ID" value="VFU00483.1"/>
    <property type="molecule type" value="Genomic_DNA"/>
</dbReference>
<proteinExistence type="predicted"/>
<dbReference type="OrthoDB" id="79453at2759"/>
<organism evidence="2 3">
    <name type="scientific">Aphanomyces stellatus</name>
    <dbReference type="NCBI Taxonomy" id="120398"/>
    <lineage>
        <taxon>Eukaryota</taxon>
        <taxon>Sar</taxon>
        <taxon>Stramenopiles</taxon>
        <taxon>Oomycota</taxon>
        <taxon>Saprolegniomycetes</taxon>
        <taxon>Saprolegniales</taxon>
        <taxon>Verrucalvaceae</taxon>
        <taxon>Aphanomyces</taxon>
    </lineage>
</organism>
<gene>
    <name evidence="2" type="primary">Aste57867_23840</name>
    <name evidence="1" type="ORF">As57867_023767</name>
    <name evidence="2" type="ORF">ASTE57867_23840</name>
</gene>